<gene>
    <name evidence="1" type="ORF">BASILISK_133</name>
</gene>
<reference evidence="1 2" key="1">
    <citation type="journal article" date="2014" name="Genome Announc.">
        <title>Genome Sequences of Three Novel Bacillus cereus Bacteriophages.</title>
        <authorList>
            <person name="Grose J.H."/>
            <person name="Jensen J.D."/>
            <person name="Merrill B.D."/>
            <person name="Fisher J.N."/>
            <person name="Burnett S.H."/>
            <person name="Breakwell D.P."/>
        </authorList>
    </citation>
    <scope>NUCLEOTIDE SEQUENCE [LARGE SCALE GENOMIC DNA]</scope>
</reference>
<dbReference type="Proteomes" id="UP000015091">
    <property type="component" value="Segment"/>
</dbReference>
<name>S5M4C0_9CAUD</name>
<dbReference type="EMBL" id="KC595511">
    <property type="protein sequence ID" value="AGR46706.1"/>
    <property type="molecule type" value="Genomic_DNA"/>
</dbReference>
<accession>S5M4C0</accession>
<proteinExistence type="predicted"/>
<sequence>MMSGGRMKDNMNEKELRTYLKEHGYATVCIFQKDNHIPLRKVTFKRADIRAKYFGKVVNYLKYYHGELTFKLED</sequence>
<evidence type="ECO:0000313" key="2">
    <source>
        <dbReference type="Proteomes" id="UP000015091"/>
    </source>
</evidence>
<evidence type="ECO:0000313" key="1">
    <source>
        <dbReference type="EMBL" id="AGR46706.1"/>
    </source>
</evidence>
<protein>
    <submittedName>
        <fullName evidence="1">Uncharacterized protein</fullName>
    </submittedName>
</protein>
<organism evidence="1 2">
    <name type="scientific">Bacillus phage Basilisk</name>
    <dbReference type="NCBI Taxonomy" id="1296654"/>
    <lineage>
        <taxon>Viruses</taxon>
        <taxon>Duplodnaviria</taxon>
        <taxon>Heunggongvirae</taxon>
        <taxon>Uroviricota</taxon>
        <taxon>Caudoviricetes</taxon>
        <taxon>Sejongvirinae</taxon>
        <taxon>Basiliskvirus</taxon>
        <taxon>Basiliskvirus basilisk</taxon>
    </lineage>
</organism>
<keyword evidence="2" id="KW-1185">Reference proteome</keyword>